<feature type="transmembrane region" description="Helical" evidence="2">
    <location>
        <begin position="12"/>
        <end position="29"/>
    </location>
</feature>
<dbReference type="EMBL" id="UOEL01000153">
    <property type="protein sequence ID" value="VAW18591.1"/>
    <property type="molecule type" value="Genomic_DNA"/>
</dbReference>
<feature type="region of interest" description="Disordered" evidence="1">
    <location>
        <begin position="1102"/>
        <end position="1123"/>
    </location>
</feature>
<feature type="transmembrane region" description="Helical" evidence="2">
    <location>
        <begin position="540"/>
        <end position="557"/>
    </location>
</feature>
<dbReference type="InterPro" id="IPR052724">
    <property type="entry name" value="GT117_domain-containing"/>
</dbReference>
<feature type="transmembrane region" description="Helical" evidence="2">
    <location>
        <begin position="178"/>
        <end position="209"/>
    </location>
</feature>
<protein>
    <submittedName>
        <fullName evidence="3">Putative membrane protein</fullName>
    </submittedName>
</protein>
<accession>A0A3B0TIU5</accession>
<keyword evidence="2" id="KW-0812">Transmembrane</keyword>
<feature type="transmembrane region" description="Helical" evidence="2">
    <location>
        <begin position="594"/>
        <end position="615"/>
    </location>
</feature>
<keyword evidence="2" id="KW-0472">Membrane</keyword>
<feature type="transmembrane region" description="Helical" evidence="2">
    <location>
        <begin position="627"/>
        <end position="648"/>
    </location>
</feature>
<feature type="transmembrane region" description="Helical" evidence="2">
    <location>
        <begin position="83"/>
        <end position="100"/>
    </location>
</feature>
<feature type="transmembrane region" description="Helical" evidence="2">
    <location>
        <begin position="564"/>
        <end position="582"/>
    </location>
</feature>
<name>A0A3B0TIU5_9ZZZZ</name>
<feature type="compositionally biased region" description="Basic and acidic residues" evidence="1">
    <location>
        <begin position="1108"/>
        <end position="1117"/>
    </location>
</feature>
<feature type="transmembrane region" description="Helical" evidence="2">
    <location>
        <begin position="221"/>
        <end position="243"/>
    </location>
</feature>
<feature type="transmembrane region" description="Helical" evidence="2">
    <location>
        <begin position="148"/>
        <end position="166"/>
    </location>
</feature>
<dbReference type="PANTHER" id="PTHR16214:SF3">
    <property type="entry name" value="TRANSMEMBRANE PROTEIN 260"/>
    <property type="match status" value="1"/>
</dbReference>
<feature type="transmembrane region" description="Helical" evidence="2">
    <location>
        <begin position="58"/>
        <end position="76"/>
    </location>
</feature>
<evidence type="ECO:0000256" key="2">
    <source>
        <dbReference type="SAM" id="Phobius"/>
    </source>
</evidence>
<feature type="transmembrane region" description="Helical" evidence="2">
    <location>
        <begin position="292"/>
        <end position="311"/>
    </location>
</feature>
<gene>
    <name evidence="3" type="ORF">MNBD_BACTEROID03-1321</name>
</gene>
<evidence type="ECO:0000256" key="1">
    <source>
        <dbReference type="SAM" id="MobiDB-lite"/>
    </source>
</evidence>
<feature type="transmembrane region" description="Helical" evidence="2">
    <location>
        <begin position="120"/>
        <end position="141"/>
    </location>
</feature>
<organism evidence="3">
    <name type="scientific">hydrothermal vent metagenome</name>
    <dbReference type="NCBI Taxonomy" id="652676"/>
    <lineage>
        <taxon>unclassified sequences</taxon>
        <taxon>metagenomes</taxon>
        <taxon>ecological metagenomes</taxon>
    </lineage>
</organism>
<feature type="transmembrane region" description="Helical" evidence="2">
    <location>
        <begin position="263"/>
        <end position="280"/>
    </location>
</feature>
<sequence length="1123" mass="129677">MFSKNFKKWDTLIGWSVFLIAFITYFITVEPTSSFWDAGEYIATSAKLQVGHPPGAPLLQIIGAFFAMFAFGNDLLVARMVNFVSGASSAFTILFMFWTITNLVRKLIGSEEPLTNSKAIAVLGSGLVGSLSFAFSDSFWFNAGETEVYAMASFIMALLLWMGLKWTDNLDDPRGNKWLVLISFVVGLTFGIQFMGFLAIPSIGLLYYFKTYKTTTVKNFLIANIAVVAILMMVYKFSLTYVLKLFGWGEVFFVNSIGLPFNSGSIIIGLLFIAAFYFGLNYTRKNNFRTANTIVLCLMFLFLGFSSWIMLPIRANANVVINENNPSDARSLLAYYNREQYPGVDSPIYGAYYSDAFAPAGKDKDEAPKYERDEKLGKYVIINHYKNALQDAHEDHVGILPRMWSTQHAEKYMKYFGPLDFKIKQSNEDLREAVKQVKEGYANGEIDTEQYIGFIKRFGDYIEVQPPTVWQNIKYMFEFQFGYMYWRYFMWNFTGKQNDVQGRYNDNGNWLSGIDRIDSTRLGSQDNLPSDIENNKGRNTYFFFPLLLGIIGLVFQISKNPKQFWVLFMFFMFTGIAIQFYTNPYIFQPRERDYSLVGSFYIFALWIGLGVYGLFDEFRILLTPKILAPAITVICLLAVPTVMAYQNWDDHDRSNRFTAQSTAKAYLDSCQENAGAILFTIGDNDTFPLWYVQEIEGFRTDVRVVCTSLFETDWYIDQMKRKAYESDAIPSQIEHEKYRWGSRDVLYHQNADDIFSKEISKNRWSIQAFIDWVDSDKPETKYKYLLEKKGDDIARYSENVLNIVYYPTNKLRIPVNKRNVLESGLVKQKDSALIVDYIDIDLPSSAITKKSMMMLDILANNDWERPIYFSGGSFDDAEFIWMKDYLQLDGLVYKLVPIKTERPHAFEMGRIDTELMYDIVKKWDWGNSGDPDIYHDTQTRIQGVTFRGNLARLMEALVNENKIEKAKDVINIAMTNLPLDQYGYYTLVEPFVEGYYQVGETSKARELFERLKTKYQERLEYAASTSLDQQYENIDDIIGDMEAYRRNIDVLIRNNDREMAEKEILIFNEYIEEFSPFYKNEADEDERIPSLNAAPDLLDTVPISTDTLGKENKKQESELDSAL</sequence>
<dbReference type="InterPro" id="IPR021280">
    <property type="entry name" value="TMEM260-like"/>
</dbReference>
<dbReference type="Pfam" id="PF11028">
    <property type="entry name" value="TMEM260-like"/>
    <property type="match status" value="1"/>
</dbReference>
<dbReference type="PANTHER" id="PTHR16214">
    <property type="entry name" value="TRANSMEMBRANE PROTEIN 260"/>
    <property type="match status" value="1"/>
</dbReference>
<keyword evidence="2" id="KW-1133">Transmembrane helix</keyword>
<dbReference type="AlphaFoldDB" id="A0A3B0TIU5"/>
<evidence type="ECO:0000313" key="3">
    <source>
        <dbReference type="EMBL" id="VAW18591.1"/>
    </source>
</evidence>
<reference evidence="3" key="1">
    <citation type="submission" date="2018-06" db="EMBL/GenBank/DDBJ databases">
        <authorList>
            <person name="Zhirakovskaya E."/>
        </authorList>
    </citation>
    <scope>NUCLEOTIDE SEQUENCE</scope>
</reference>
<proteinExistence type="predicted"/>